<dbReference type="InterPro" id="IPR002941">
    <property type="entry name" value="DNA_methylase_N4/N6"/>
</dbReference>
<dbReference type="InterPro" id="IPR001091">
    <property type="entry name" value="RM_Methyltransferase"/>
</dbReference>
<comment type="similarity">
    <text evidence="1">Belongs to the N(4)/N(6)-methyltransferase family. N(4) subfamily.</text>
</comment>
<dbReference type="InterPro" id="IPR003115">
    <property type="entry name" value="ParB_N"/>
</dbReference>
<keyword evidence="2 10" id="KW-0489">Methyltransferase</keyword>
<accession>A0A098B3M0</accession>
<dbReference type="EC" id="2.1.1.-" evidence="8"/>
<dbReference type="PROSITE" id="PS00093">
    <property type="entry name" value="N4_MTASE"/>
    <property type="match status" value="1"/>
</dbReference>
<keyword evidence="4" id="KW-0949">S-adenosyl-L-methionine</keyword>
<organism evidence="10">
    <name type="scientific">Desulfitobacterium hafniense</name>
    <name type="common">Desulfitobacterium frappieri</name>
    <dbReference type="NCBI Taxonomy" id="49338"/>
    <lineage>
        <taxon>Bacteria</taxon>
        <taxon>Bacillati</taxon>
        <taxon>Bacillota</taxon>
        <taxon>Clostridia</taxon>
        <taxon>Eubacteriales</taxon>
        <taxon>Desulfitobacteriaceae</taxon>
        <taxon>Desulfitobacterium</taxon>
    </lineage>
</organism>
<dbReference type="SMART" id="SM00470">
    <property type="entry name" value="ParB"/>
    <property type="match status" value="1"/>
</dbReference>
<name>A0A098B3M0_DESHA</name>
<keyword evidence="3" id="KW-0808">Transferase</keyword>
<dbReference type="GO" id="GO:0003677">
    <property type="term" value="F:DNA binding"/>
    <property type="evidence" value="ECO:0007669"/>
    <property type="project" value="UniProtKB-KW"/>
</dbReference>
<evidence type="ECO:0000313" key="10">
    <source>
        <dbReference type="EMBL" id="CDX03444.1"/>
    </source>
</evidence>
<dbReference type="InterPro" id="IPR036086">
    <property type="entry name" value="ParB/Sulfiredoxin_sf"/>
</dbReference>
<dbReference type="InterPro" id="IPR017985">
    <property type="entry name" value="MeTrfase_CN4_CS"/>
</dbReference>
<dbReference type="Gene3D" id="3.90.1530.10">
    <property type="entry name" value="Conserved hypothetical protein from pyrococcus furiosus pfu- 392566-001, ParB domain"/>
    <property type="match status" value="1"/>
</dbReference>
<dbReference type="EMBL" id="LK996017">
    <property type="protein sequence ID" value="CDX03444.1"/>
    <property type="molecule type" value="Genomic_DNA"/>
</dbReference>
<dbReference type="InterPro" id="IPR015840">
    <property type="entry name" value="DNA_MeTrfase_ParB"/>
</dbReference>
<feature type="domain" description="ParB-like N-terminal" evidence="9">
    <location>
        <begin position="4"/>
        <end position="93"/>
    </location>
</feature>
<dbReference type="SUPFAM" id="SSF110849">
    <property type="entry name" value="ParB/Sulfiredoxin"/>
    <property type="match status" value="1"/>
</dbReference>
<dbReference type="AlphaFoldDB" id="A0A098B3M0"/>
<evidence type="ECO:0000256" key="8">
    <source>
        <dbReference type="RuleBase" id="RU362026"/>
    </source>
</evidence>
<evidence type="ECO:0000256" key="6">
    <source>
        <dbReference type="ARBA" id="ARBA00023125"/>
    </source>
</evidence>
<comment type="catalytic activity">
    <reaction evidence="7">
        <text>a 2'-deoxycytidine in DNA + S-adenosyl-L-methionine = an N(4)-methyl-2'-deoxycytidine in DNA + S-adenosyl-L-homocysteine + H(+)</text>
        <dbReference type="Rhea" id="RHEA:16857"/>
        <dbReference type="Rhea" id="RHEA-COMP:11369"/>
        <dbReference type="Rhea" id="RHEA-COMP:13674"/>
        <dbReference type="ChEBI" id="CHEBI:15378"/>
        <dbReference type="ChEBI" id="CHEBI:57856"/>
        <dbReference type="ChEBI" id="CHEBI:59789"/>
        <dbReference type="ChEBI" id="CHEBI:85452"/>
        <dbReference type="ChEBI" id="CHEBI:137933"/>
        <dbReference type="EC" id="2.1.1.113"/>
    </reaction>
</comment>
<sequence length="464" mass="52347">MEIKRIPLKQINPAKYNPRKDLKPGDPEYEKLKKSIDEFDLVEPLVMNKRGNMLISGHQRLKILLERGDTETEVSVVDLPPDRERALNITLNKIAGQWDLPKLSELLKNLDDDLKDITGFDAEEIDELLGFKEEVQEDNFDEKAPEQPITKPGDLWLLGNHRLLCGDSTNLADVEKLMAGAKADCVITSPPYAMQRKDDYGGISVDEYPGWFLQVAANVNQILADSGSFFVNIKEHVEDGQRSLYVMKTIIALVEGGWRYVDQLIWTKPGLPGGWSNRLRNDFEPVHFFTKKEQIDWMVQLVEVDEERLKKLPADLVDMYEDIFQFTKSKKIKFKPRAVGKQSDAIRVYSKTNKSKGDSGNISVSGKFKKGIARPGNVLSIPGNQSTVKHSAAFPVKLPAFFIKLTTDVGDNVYEPFSGSGSTIMAAEQLGRNCYAMELSPGYCDLTVKRWEKFTGDKAVRQEV</sequence>
<keyword evidence="5" id="KW-0680">Restriction system</keyword>
<gene>
    <name evidence="10" type="ORF">DPCES_3558</name>
</gene>
<keyword evidence="6" id="KW-0238">DNA-binding</keyword>
<dbReference type="GO" id="GO:0015667">
    <property type="term" value="F:site-specific DNA-methyltransferase (cytosine-N4-specific) activity"/>
    <property type="evidence" value="ECO:0007669"/>
    <property type="project" value="UniProtKB-EC"/>
</dbReference>
<evidence type="ECO:0000256" key="1">
    <source>
        <dbReference type="ARBA" id="ARBA00010203"/>
    </source>
</evidence>
<dbReference type="REBASE" id="120905">
    <property type="entry name" value="M2.DhaPCSSORF3557P"/>
</dbReference>
<reference evidence="10" key="1">
    <citation type="submission" date="2014-07" db="EMBL/GenBank/DDBJ databases">
        <authorList>
            <person name="Hornung V.Bastian."/>
        </authorList>
    </citation>
    <scope>NUCLEOTIDE SEQUENCE</scope>
    <source>
        <strain evidence="10">PCE-S</strain>
    </source>
</reference>
<evidence type="ECO:0000256" key="7">
    <source>
        <dbReference type="ARBA" id="ARBA00049120"/>
    </source>
</evidence>
<evidence type="ECO:0000259" key="9">
    <source>
        <dbReference type="SMART" id="SM00470"/>
    </source>
</evidence>
<dbReference type="Pfam" id="PF02195">
    <property type="entry name" value="ParB_N"/>
    <property type="match status" value="1"/>
</dbReference>
<dbReference type="RefSeq" id="WP_208926029.1">
    <property type="nucleotide sequence ID" value="NZ_LK996017.1"/>
</dbReference>
<dbReference type="GO" id="GO:0009307">
    <property type="term" value="P:DNA restriction-modification system"/>
    <property type="evidence" value="ECO:0007669"/>
    <property type="project" value="UniProtKB-KW"/>
</dbReference>
<dbReference type="Gene3D" id="3.40.50.150">
    <property type="entry name" value="Vaccinia Virus protein VP39"/>
    <property type="match status" value="2"/>
</dbReference>
<dbReference type="Pfam" id="PF01555">
    <property type="entry name" value="N6_N4_Mtase"/>
    <property type="match status" value="1"/>
</dbReference>
<dbReference type="SUPFAM" id="SSF53335">
    <property type="entry name" value="S-adenosyl-L-methionine-dependent methyltransferases"/>
    <property type="match status" value="1"/>
</dbReference>
<dbReference type="InterPro" id="IPR029063">
    <property type="entry name" value="SAM-dependent_MTases_sf"/>
</dbReference>
<dbReference type="CDD" id="cd16401">
    <property type="entry name" value="ParB_N_like_MT"/>
    <property type="match status" value="1"/>
</dbReference>
<evidence type="ECO:0000256" key="3">
    <source>
        <dbReference type="ARBA" id="ARBA00022679"/>
    </source>
</evidence>
<dbReference type="PIRSF" id="PIRSF036758">
    <property type="entry name" value="Aden_M_ParB"/>
    <property type="match status" value="1"/>
</dbReference>
<evidence type="ECO:0000256" key="5">
    <source>
        <dbReference type="ARBA" id="ARBA00022747"/>
    </source>
</evidence>
<proteinExistence type="inferred from homology"/>
<dbReference type="PATRIC" id="fig|49338.4.peg.3821"/>
<evidence type="ECO:0000256" key="4">
    <source>
        <dbReference type="ARBA" id="ARBA00022691"/>
    </source>
</evidence>
<dbReference type="GO" id="GO:0008170">
    <property type="term" value="F:N-methyltransferase activity"/>
    <property type="evidence" value="ECO:0007669"/>
    <property type="project" value="InterPro"/>
</dbReference>
<dbReference type="PRINTS" id="PR00508">
    <property type="entry name" value="S21N4MTFRASE"/>
</dbReference>
<evidence type="ECO:0000256" key="2">
    <source>
        <dbReference type="ARBA" id="ARBA00022603"/>
    </source>
</evidence>
<protein>
    <recommendedName>
        <fullName evidence="8">Methyltransferase</fullName>
        <ecNumber evidence="8">2.1.1.-</ecNumber>
    </recommendedName>
</protein>
<dbReference type="GO" id="GO:0032259">
    <property type="term" value="P:methylation"/>
    <property type="evidence" value="ECO:0007669"/>
    <property type="project" value="UniProtKB-KW"/>
</dbReference>